<sequence length="65" mass="7550">MSFLIPLAVAVLIVAVSTVVLVRRDRRRMAPHPEALRTEAAATRGIRDTRRRAHAHQNHFLRERW</sequence>
<organism evidence="1 2">
    <name type="scientific">Streptomyces caeni</name>
    <dbReference type="NCBI Taxonomy" id="2307231"/>
    <lineage>
        <taxon>Bacteria</taxon>
        <taxon>Bacillati</taxon>
        <taxon>Actinomycetota</taxon>
        <taxon>Actinomycetes</taxon>
        <taxon>Kitasatosporales</taxon>
        <taxon>Streptomycetaceae</taxon>
        <taxon>Streptomyces</taxon>
    </lineage>
</organism>
<accession>A0ABW4IR15</accession>
<protein>
    <submittedName>
        <fullName evidence="1">Uncharacterized protein</fullName>
    </submittedName>
</protein>
<reference evidence="2" key="1">
    <citation type="journal article" date="2019" name="Int. J. Syst. Evol. Microbiol.">
        <title>The Global Catalogue of Microorganisms (GCM) 10K type strain sequencing project: providing services to taxonomists for standard genome sequencing and annotation.</title>
        <authorList>
            <consortium name="The Broad Institute Genomics Platform"/>
            <consortium name="The Broad Institute Genome Sequencing Center for Infectious Disease"/>
            <person name="Wu L."/>
            <person name="Ma J."/>
        </authorList>
    </citation>
    <scope>NUCLEOTIDE SEQUENCE [LARGE SCALE GENOMIC DNA]</scope>
    <source>
        <strain evidence="2">CGMCC 1.12470</strain>
    </source>
</reference>
<dbReference type="Proteomes" id="UP001597261">
    <property type="component" value="Unassembled WGS sequence"/>
</dbReference>
<evidence type="ECO:0000313" key="2">
    <source>
        <dbReference type="Proteomes" id="UP001597261"/>
    </source>
</evidence>
<dbReference type="EMBL" id="JBHUDX010000030">
    <property type="protein sequence ID" value="MFD1659157.1"/>
    <property type="molecule type" value="Genomic_DNA"/>
</dbReference>
<dbReference type="RefSeq" id="WP_381081990.1">
    <property type="nucleotide sequence ID" value="NZ_JBHUDX010000030.1"/>
</dbReference>
<name>A0ABW4IR15_9ACTN</name>
<comment type="caution">
    <text evidence="1">The sequence shown here is derived from an EMBL/GenBank/DDBJ whole genome shotgun (WGS) entry which is preliminary data.</text>
</comment>
<gene>
    <name evidence="1" type="ORF">ACFSL4_13285</name>
</gene>
<proteinExistence type="predicted"/>
<evidence type="ECO:0000313" key="1">
    <source>
        <dbReference type="EMBL" id="MFD1659157.1"/>
    </source>
</evidence>
<keyword evidence="2" id="KW-1185">Reference proteome</keyword>